<keyword evidence="1" id="KW-0472">Membrane</keyword>
<dbReference type="PANTHER" id="PTHR40940">
    <property type="entry name" value="PROTEIN BATD-RELATED"/>
    <property type="match status" value="1"/>
</dbReference>
<sequence length="398" mass="45462">MRYLFVIFISFFCGVVNAQEPKITVTLSEQQPLVGQVTTIKVKVLVPTWFSKPLYFDEVEAINIINIKGNKSTYPTSERIEGSTWTGVIKEYPVIAMAQGKFELQLPTLNIHFMSEDSQPINRKLTPETVIFNATIPEKARALNPVIITENINLTEQLKQPEKLITGQSIKRKITAEIANSSALFIPQLLTATNTDQAQAYPTTAQTADILNDRTSELLGSRVEQQDILIKQDGQFSLSAINIEYYQPSTDTIQTVTIEGQTLTVKPPAMKAKTMIWLIIGGVIALIALFYLLKLIKQLWQRYQQTEYAHYKQFKASANSDIKSYYHCYINWYRFFKDEINKQPLLLQTHQAIVISFEQALYNNARVPKNFQRELANFRQTIKRSQKADTEQLTPLNP</sequence>
<proteinExistence type="predicted"/>
<evidence type="ECO:0000256" key="2">
    <source>
        <dbReference type="SAM" id="SignalP"/>
    </source>
</evidence>
<keyword evidence="2" id="KW-0732">Signal</keyword>
<evidence type="ECO:0000313" key="3">
    <source>
        <dbReference type="EMBL" id="GAA0811532.1"/>
    </source>
</evidence>
<reference evidence="3 4" key="1">
    <citation type="journal article" date="2019" name="Int. J. Syst. Evol. Microbiol.">
        <title>The Global Catalogue of Microorganisms (GCM) 10K type strain sequencing project: providing services to taxonomists for standard genome sequencing and annotation.</title>
        <authorList>
            <consortium name="The Broad Institute Genomics Platform"/>
            <consortium name="The Broad Institute Genome Sequencing Center for Infectious Disease"/>
            <person name="Wu L."/>
            <person name="Ma J."/>
        </authorList>
    </citation>
    <scope>NUCLEOTIDE SEQUENCE [LARGE SCALE GENOMIC DNA]</scope>
    <source>
        <strain evidence="3 4">JCM 15608</strain>
    </source>
</reference>
<feature type="signal peptide" evidence="2">
    <location>
        <begin position="1"/>
        <end position="18"/>
    </location>
</feature>
<evidence type="ECO:0000256" key="1">
    <source>
        <dbReference type="SAM" id="Phobius"/>
    </source>
</evidence>
<gene>
    <name evidence="3" type="ORF">GCM10009111_04170</name>
</gene>
<dbReference type="EMBL" id="BAAAFA010000001">
    <property type="protein sequence ID" value="GAA0811532.1"/>
    <property type="molecule type" value="Genomic_DNA"/>
</dbReference>
<comment type="caution">
    <text evidence="3">The sequence shown here is derived from an EMBL/GenBank/DDBJ whole genome shotgun (WGS) entry which is preliminary data.</text>
</comment>
<dbReference type="PANTHER" id="PTHR40940:SF1">
    <property type="entry name" value="PROTEIN BATD"/>
    <property type="match status" value="1"/>
</dbReference>
<protein>
    <recommendedName>
        <fullName evidence="5">Oxygen tolerance</fullName>
    </recommendedName>
</protein>
<evidence type="ECO:0008006" key="5">
    <source>
        <dbReference type="Google" id="ProtNLM"/>
    </source>
</evidence>
<evidence type="ECO:0000313" key="4">
    <source>
        <dbReference type="Proteomes" id="UP001500021"/>
    </source>
</evidence>
<keyword evidence="1" id="KW-0812">Transmembrane</keyword>
<name>A0ABN1L338_9GAMM</name>
<dbReference type="RefSeq" id="WP_343814444.1">
    <property type="nucleotide sequence ID" value="NZ_BAAAFA010000001.1"/>
</dbReference>
<feature type="transmembrane region" description="Helical" evidence="1">
    <location>
        <begin position="275"/>
        <end position="293"/>
    </location>
</feature>
<dbReference type="Proteomes" id="UP001500021">
    <property type="component" value="Unassembled WGS sequence"/>
</dbReference>
<feature type="chain" id="PRO_5045114782" description="Oxygen tolerance" evidence="2">
    <location>
        <begin position="19"/>
        <end position="398"/>
    </location>
</feature>
<dbReference type="InterPro" id="IPR025738">
    <property type="entry name" value="BatD"/>
</dbReference>
<organism evidence="3 4">
    <name type="scientific">Colwellia asteriadis</name>
    <dbReference type="NCBI Taxonomy" id="517723"/>
    <lineage>
        <taxon>Bacteria</taxon>
        <taxon>Pseudomonadati</taxon>
        <taxon>Pseudomonadota</taxon>
        <taxon>Gammaproteobacteria</taxon>
        <taxon>Alteromonadales</taxon>
        <taxon>Colwelliaceae</taxon>
        <taxon>Colwellia</taxon>
    </lineage>
</organism>
<keyword evidence="4" id="KW-1185">Reference proteome</keyword>
<keyword evidence="1" id="KW-1133">Transmembrane helix</keyword>
<accession>A0ABN1L338</accession>